<accession>A0ABQ1HW45</accession>
<keyword evidence="5" id="KW-1185">Reference proteome</keyword>
<evidence type="ECO:0000313" key="5">
    <source>
        <dbReference type="Proteomes" id="UP000651977"/>
    </source>
</evidence>
<dbReference type="Gene3D" id="1.20.5.110">
    <property type="match status" value="1"/>
</dbReference>
<dbReference type="InterPro" id="IPR014162">
    <property type="entry name" value="CpoB_C"/>
</dbReference>
<comment type="function">
    <text evidence="1">Mediates coordination of peptidoglycan synthesis and outer membrane constriction during cell division.</text>
</comment>
<dbReference type="InterPro" id="IPR032519">
    <property type="entry name" value="YbgF_tri"/>
</dbReference>
<dbReference type="RefSeq" id="WP_055731788.1">
    <property type="nucleotide sequence ID" value="NZ_BMDY01000001.1"/>
</dbReference>
<dbReference type="Pfam" id="PF14559">
    <property type="entry name" value="TPR_19"/>
    <property type="match status" value="1"/>
</dbReference>
<comment type="subcellular location">
    <subcellularLocation>
        <location evidence="1">Periplasm</location>
    </subcellularLocation>
</comment>
<dbReference type="HAMAP" id="MF_02066">
    <property type="entry name" value="CpoB"/>
    <property type="match status" value="1"/>
</dbReference>
<keyword evidence="1" id="KW-0131">Cell cycle</keyword>
<dbReference type="PROSITE" id="PS50005">
    <property type="entry name" value="TPR"/>
    <property type="match status" value="1"/>
</dbReference>
<feature type="signal peptide" evidence="1">
    <location>
        <begin position="1"/>
        <end position="21"/>
    </location>
</feature>
<sequence precursor="true">MKLNMITATMVAVLFSFNVNAAAPVEDASVASAPATASGLSSSGLSLEQRIERLERMLQARNQVQLDLQNQVDDMSDSVSTMLGQLEQSNYQIQQMIERQRELYQEMDRRFTQLQTANASGTVNTPEVATAATVSEDQAYDAAVALVMEQKDYDAAIPAFESFIQQYPQSSYAPNAHYWLGQLQYTRGQREQASQQFNKVVNDYPQSNKVAESLLKLGIIAQFKNNNAEAKALFNRVLEQYPTSAAAGLAKTRLAQL</sequence>
<evidence type="ECO:0000256" key="1">
    <source>
        <dbReference type="HAMAP-Rule" id="MF_02066"/>
    </source>
</evidence>
<organism evidence="4 5">
    <name type="scientific">Agarivorans gilvus</name>
    <dbReference type="NCBI Taxonomy" id="680279"/>
    <lineage>
        <taxon>Bacteria</taxon>
        <taxon>Pseudomonadati</taxon>
        <taxon>Pseudomonadota</taxon>
        <taxon>Gammaproteobacteria</taxon>
        <taxon>Alteromonadales</taxon>
        <taxon>Alteromonadaceae</taxon>
        <taxon>Agarivorans</taxon>
    </lineage>
</organism>
<dbReference type="Gene3D" id="1.25.40.10">
    <property type="entry name" value="Tetratricopeptide repeat domain"/>
    <property type="match status" value="1"/>
</dbReference>
<evidence type="ECO:0000259" key="3">
    <source>
        <dbReference type="Pfam" id="PF16331"/>
    </source>
</evidence>
<dbReference type="Proteomes" id="UP000651977">
    <property type="component" value="Unassembled WGS sequence"/>
</dbReference>
<keyword evidence="1" id="KW-0732">Signal</keyword>
<dbReference type="InterPro" id="IPR034706">
    <property type="entry name" value="CpoB"/>
</dbReference>
<evidence type="ECO:0000313" key="4">
    <source>
        <dbReference type="EMBL" id="GGA92804.1"/>
    </source>
</evidence>
<keyword evidence="2" id="KW-0802">TPR repeat</keyword>
<keyword evidence="1" id="KW-0132">Cell division</keyword>
<comment type="caution">
    <text evidence="4">The sequence shown here is derived from an EMBL/GenBank/DDBJ whole genome shotgun (WGS) entry which is preliminary data.</text>
</comment>
<dbReference type="NCBIfam" id="TIGR02795">
    <property type="entry name" value="tol_pal_ybgF"/>
    <property type="match status" value="1"/>
</dbReference>
<reference evidence="5" key="1">
    <citation type="journal article" date="2019" name="Int. J. Syst. Evol. Microbiol.">
        <title>The Global Catalogue of Microorganisms (GCM) 10K type strain sequencing project: providing services to taxonomists for standard genome sequencing and annotation.</title>
        <authorList>
            <consortium name="The Broad Institute Genomics Platform"/>
            <consortium name="The Broad Institute Genome Sequencing Center for Infectious Disease"/>
            <person name="Wu L."/>
            <person name="Ma J."/>
        </authorList>
    </citation>
    <scope>NUCLEOTIDE SEQUENCE [LARGE SCALE GENOMIC DNA]</scope>
    <source>
        <strain evidence="5">CGMCC 1.10131</strain>
    </source>
</reference>
<feature type="repeat" description="TPR" evidence="2">
    <location>
        <begin position="174"/>
        <end position="207"/>
    </location>
</feature>
<keyword evidence="1" id="KW-0574">Periplasm</keyword>
<dbReference type="Pfam" id="PF13174">
    <property type="entry name" value="TPR_6"/>
    <property type="match status" value="1"/>
</dbReference>
<proteinExistence type="inferred from homology"/>
<feature type="domain" description="YbgF trimerisation" evidence="3">
    <location>
        <begin position="46"/>
        <end position="119"/>
    </location>
</feature>
<dbReference type="EMBL" id="BMDY01000001">
    <property type="protein sequence ID" value="GGA92804.1"/>
    <property type="molecule type" value="Genomic_DNA"/>
</dbReference>
<gene>
    <name evidence="1" type="primary">cpoB</name>
    <name evidence="4" type="ORF">GCM10007414_01750</name>
</gene>
<protein>
    <recommendedName>
        <fullName evidence="1">Cell division coordinator CpoB</fullName>
    </recommendedName>
</protein>
<dbReference type="SUPFAM" id="SSF48452">
    <property type="entry name" value="TPR-like"/>
    <property type="match status" value="1"/>
</dbReference>
<dbReference type="InterPro" id="IPR011990">
    <property type="entry name" value="TPR-like_helical_dom_sf"/>
</dbReference>
<dbReference type="Pfam" id="PF16331">
    <property type="entry name" value="TolA_bind_tri"/>
    <property type="match status" value="1"/>
</dbReference>
<name>A0ABQ1HW45_9ALTE</name>
<evidence type="ECO:0000256" key="2">
    <source>
        <dbReference type="PROSITE-ProRule" id="PRU00339"/>
    </source>
</evidence>
<comment type="similarity">
    <text evidence="1">Belongs to the CpoB family.</text>
</comment>
<dbReference type="InterPro" id="IPR019734">
    <property type="entry name" value="TPR_rpt"/>
</dbReference>
<feature type="chain" id="PRO_5044917992" description="Cell division coordinator CpoB" evidence="1">
    <location>
        <begin position="22"/>
        <end position="257"/>
    </location>
</feature>